<dbReference type="InterPro" id="IPR035903">
    <property type="entry name" value="HesB-like_dom_sf"/>
</dbReference>
<name>D4YVA3_9LACO</name>
<dbReference type="InterPro" id="IPR000361">
    <property type="entry name" value="ATAP_core_dom"/>
</dbReference>
<dbReference type="SUPFAM" id="SSF89360">
    <property type="entry name" value="HesB-like domain"/>
    <property type="match status" value="1"/>
</dbReference>
<dbReference type="Gene3D" id="2.60.300.12">
    <property type="entry name" value="HesB-like domain"/>
    <property type="match status" value="1"/>
</dbReference>
<proteinExistence type="predicted"/>
<protein>
    <recommendedName>
        <fullName evidence="1">Core domain-containing protein</fullName>
    </recommendedName>
</protein>
<accession>D4YVA3</accession>
<dbReference type="STRING" id="83683.B1745_00565"/>
<evidence type="ECO:0000313" key="2">
    <source>
        <dbReference type="EMBL" id="EFG54898.1"/>
    </source>
</evidence>
<dbReference type="eggNOG" id="ENOG50341CT">
    <property type="taxonomic scope" value="Bacteria"/>
</dbReference>
<keyword evidence="3" id="KW-1185">Reference proteome</keyword>
<feature type="domain" description="Core" evidence="1">
    <location>
        <begin position="28"/>
        <end position="136"/>
    </location>
</feature>
<sequence>MRERTVSCYTLASKAKRKVEWFKMKISMKIKPEALAIIKKKMDDDHQIVLLSLNDGSNKYSKKGGTCTIGDSFQFVILDKRDPEYDIKIANDAGLDLYTAKPETTFLENGLVVNARNSTLSLSSDSGIIDGGVTVTKFEGNKISKDDLLNGGQC</sequence>
<organism evidence="2 3">
    <name type="scientific">Lactobacillus amylolyticus DSM 11664</name>
    <dbReference type="NCBI Taxonomy" id="585524"/>
    <lineage>
        <taxon>Bacteria</taxon>
        <taxon>Bacillati</taxon>
        <taxon>Bacillota</taxon>
        <taxon>Bacilli</taxon>
        <taxon>Lactobacillales</taxon>
        <taxon>Lactobacillaceae</taxon>
        <taxon>Lactobacillus</taxon>
    </lineage>
</organism>
<comment type="caution">
    <text evidence="2">The sequence shown here is derived from an EMBL/GenBank/DDBJ whole genome shotgun (WGS) entry which is preliminary data.</text>
</comment>
<dbReference type="Proteomes" id="UP000004069">
    <property type="component" value="Unassembled WGS sequence"/>
</dbReference>
<dbReference type="AlphaFoldDB" id="D4YVA3"/>
<evidence type="ECO:0000313" key="3">
    <source>
        <dbReference type="Proteomes" id="UP000004069"/>
    </source>
</evidence>
<reference evidence="2 3" key="1">
    <citation type="submission" date="2010-04" db="EMBL/GenBank/DDBJ databases">
        <authorList>
            <person name="Muzny D."/>
            <person name="Qin X."/>
            <person name="Deng J."/>
            <person name="Jiang H."/>
            <person name="Liu Y."/>
            <person name="Qu J."/>
            <person name="Song X.-Z."/>
            <person name="Zhang L."/>
            <person name="Thornton R."/>
            <person name="Coyle M."/>
            <person name="Francisco L."/>
            <person name="Jackson L."/>
            <person name="Javaid M."/>
            <person name="Korchina V."/>
            <person name="Kovar C."/>
            <person name="Mata R."/>
            <person name="Mathew T."/>
            <person name="Ngo R."/>
            <person name="Nguyen L."/>
            <person name="Nguyen N."/>
            <person name="Okwuonu G."/>
            <person name="Ongeri F."/>
            <person name="Pham C."/>
            <person name="Simmons D."/>
            <person name="Wilczek-Boney K."/>
            <person name="Hale W."/>
            <person name="Jakkamsetti A."/>
            <person name="Pham P."/>
            <person name="Ruth R."/>
            <person name="San Lucas F."/>
            <person name="Warren J."/>
            <person name="Zhang J."/>
            <person name="Zhao Z."/>
            <person name="Zhou C."/>
            <person name="Zhu D."/>
            <person name="Lee S."/>
            <person name="Bess C."/>
            <person name="Blankenburg K."/>
            <person name="Forbes L."/>
            <person name="Fu Q."/>
            <person name="Gubbala S."/>
            <person name="Hirani K."/>
            <person name="Jayaseelan J.C."/>
            <person name="Lara F."/>
            <person name="Munidasa M."/>
            <person name="Palculict T."/>
            <person name="Patil S."/>
            <person name="Pu L.-L."/>
            <person name="Saada N."/>
            <person name="Tang L."/>
            <person name="Weissenberger G."/>
            <person name="Zhu Y."/>
            <person name="Hemphill L."/>
            <person name="Shang Y."/>
            <person name="Youmans B."/>
            <person name="Ayvaz T."/>
            <person name="Ross M."/>
            <person name="Santibanez J."/>
            <person name="Aqrawi P."/>
            <person name="Gross S."/>
            <person name="Joshi V."/>
            <person name="Fowler G."/>
            <person name="Nazareth L."/>
            <person name="Reid J."/>
            <person name="Worley K."/>
            <person name="Petrosino J."/>
            <person name="Highlander S."/>
            <person name="Gibbs R."/>
        </authorList>
    </citation>
    <scope>NUCLEOTIDE SEQUENCE [LARGE SCALE GENOMIC DNA]</scope>
    <source>
        <strain evidence="2 3">DSM 11664</strain>
    </source>
</reference>
<gene>
    <name evidence="2" type="ORF">HMPREF0493_1464</name>
</gene>
<dbReference type="Pfam" id="PF01521">
    <property type="entry name" value="Fe-S_biosyn"/>
    <property type="match status" value="1"/>
</dbReference>
<evidence type="ECO:0000259" key="1">
    <source>
        <dbReference type="Pfam" id="PF01521"/>
    </source>
</evidence>
<dbReference type="EMBL" id="ADNY01000062">
    <property type="protein sequence ID" value="EFG54898.1"/>
    <property type="molecule type" value="Genomic_DNA"/>
</dbReference>